<protein>
    <submittedName>
        <fullName evidence="1">10471_t:CDS:1</fullName>
    </submittedName>
</protein>
<name>A0A9N8WHC3_9GLOM</name>
<comment type="caution">
    <text evidence="1">The sequence shown here is derived from an EMBL/GenBank/DDBJ whole genome shotgun (WGS) entry which is preliminary data.</text>
</comment>
<gene>
    <name evidence="1" type="ORF">RFULGI_LOCUS1609</name>
</gene>
<feature type="non-terminal residue" evidence="1">
    <location>
        <position position="376"/>
    </location>
</feature>
<evidence type="ECO:0000313" key="2">
    <source>
        <dbReference type="Proteomes" id="UP000789396"/>
    </source>
</evidence>
<keyword evidence="2" id="KW-1185">Reference proteome</keyword>
<dbReference type="AlphaFoldDB" id="A0A9N8WHC3"/>
<proteinExistence type="predicted"/>
<dbReference type="OrthoDB" id="2363626at2759"/>
<reference evidence="1" key="1">
    <citation type="submission" date="2021-06" db="EMBL/GenBank/DDBJ databases">
        <authorList>
            <person name="Kallberg Y."/>
            <person name="Tangrot J."/>
            <person name="Rosling A."/>
        </authorList>
    </citation>
    <scope>NUCLEOTIDE SEQUENCE</scope>
    <source>
        <strain evidence="1">IN212</strain>
    </source>
</reference>
<evidence type="ECO:0000313" key="1">
    <source>
        <dbReference type="EMBL" id="CAG8482686.1"/>
    </source>
</evidence>
<organism evidence="1 2">
    <name type="scientific">Racocetra fulgida</name>
    <dbReference type="NCBI Taxonomy" id="60492"/>
    <lineage>
        <taxon>Eukaryota</taxon>
        <taxon>Fungi</taxon>
        <taxon>Fungi incertae sedis</taxon>
        <taxon>Mucoromycota</taxon>
        <taxon>Glomeromycotina</taxon>
        <taxon>Glomeromycetes</taxon>
        <taxon>Diversisporales</taxon>
        <taxon>Gigasporaceae</taxon>
        <taxon>Racocetra</taxon>
    </lineage>
</organism>
<dbReference type="Proteomes" id="UP000789396">
    <property type="component" value="Unassembled WGS sequence"/>
</dbReference>
<dbReference type="EMBL" id="CAJVPZ010001035">
    <property type="protein sequence ID" value="CAG8482686.1"/>
    <property type="molecule type" value="Genomic_DNA"/>
</dbReference>
<sequence length="376" mass="43791">IEFEKKVVNLLKNVDDHNNTSFSEILKTLQNAQIGRFLYKLKFEVPDDLYDKLGIKNVRLRPFIPDFIEVIEEGGKKCLMIWDAKATKETRISHQCGISISRKGGIFLPSEDGLKRQTFSIDLPKVERFLCKELPQIVSTPEVSWHYNSRCKACEFVNECREEAKGTIAMIPYLSKGDALYLKQVIRNERRGDKPYNHEPDFEELVSYVKNGPNDDKTIQIIKFDKNSKKSPYLESKTNAQYKAMQRILNIFQYRSFLSAFGNNVDKSSKLPDELREFPRLIVLEQSLKENIAIYTPGFYRIIDVWEQMVRPTLKNNQILGDLEFYIPKIDLEDIYTTWVSTTADKEVINKTLLMRSKFVNSVIHAYYALLKKVDK</sequence>
<accession>A0A9N8WHC3</accession>